<dbReference type="PROSITE" id="PS50196">
    <property type="entry name" value="RANBD1"/>
    <property type="match status" value="1"/>
</dbReference>
<feature type="region of interest" description="Disordered" evidence="1">
    <location>
        <begin position="346"/>
        <end position="509"/>
    </location>
</feature>
<dbReference type="OrthoDB" id="185618at2759"/>
<feature type="region of interest" description="Disordered" evidence="1">
    <location>
        <begin position="522"/>
        <end position="541"/>
    </location>
</feature>
<dbReference type="InterPro" id="IPR053074">
    <property type="entry name" value="NPC_Nucleoporin"/>
</dbReference>
<dbReference type="Proteomes" id="UP000566819">
    <property type="component" value="Unassembled WGS sequence"/>
</dbReference>
<feature type="compositionally biased region" description="Low complexity" evidence="1">
    <location>
        <begin position="764"/>
        <end position="775"/>
    </location>
</feature>
<dbReference type="InterPro" id="IPR000156">
    <property type="entry name" value="Ran_bind_dom"/>
</dbReference>
<feature type="compositionally biased region" description="Polar residues" evidence="1">
    <location>
        <begin position="881"/>
        <end position="894"/>
    </location>
</feature>
<feature type="domain" description="RanBD1" evidence="2">
    <location>
        <begin position="1320"/>
        <end position="1436"/>
    </location>
</feature>
<feature type="compositionally biased region" description="Basic and acidic residues" evidence="1">
    <location>
        <begin position="895"/>
        <end position="907"/>
    </location>
</feature>
<evidence type="ECO:0000259" key="2">
    <source>
        <dbReference type="PROSITE" id="PS50196"/>
    </source>
</evidence>
<feature type="compositionally biased region" description="Low complexity" evidence="1">
    <location>
        <begin position="58"/>
        <end position="91"/>
    </location>
</feature>
<evidence type="ECO:0000256" key="1">
    <source>
        <dbReference type="SAM" id="MobiDB-lite"/>
    </source>
</evidence>
<feature type="compositionally biased region" description="Polar residues" evidence="1">
    <location>
        <begin position="985"/>
        <end position="1009"/>
    </location>
</feature>
<feature type="compositionally biased region" description="Basic and acidic residues" evidence="1">
    <location>
        <begin position="654"/>
        <end position="676"/>
    </location>
</feature>
<feature type="compositionally biased region" description="Low complexity" evidence="1">
    <location>
        <begin position="1081"/>
        <end position="1092"/>
    </location>
</feature>
<comment type="caution">
    <text evidence="3">The sequence shown here is derived from an EMBL/GenBank/DDBJ whole genome shotgun (WGS) entry which is preliminary data.</text>
</comment>
<gene>
    <name evidence="3" type="ORF">G7Y89_g463</name>
</gene>
<feature type="compositionally biased region" description="Polar residues" evidence="1">
    <location>
        <begin position="281"/>
        <end position="310"/>
    </location>
</feature>
<dbReference type="Gene3D" id="2.30.29.30">
    <property type="entry name" value="Pleckstrin-homology domain (PH domain)/Phosphotyrosine-binding domain (PTB)"/>
    <property type="match status" value="1"/>
</dbReference>
<feature type="compositionally biased region" description="Polar residues" evidence="1">
    <location>
        <begin position="207"/>
        <end position="239"/>
    </location>
</feature>
<feature type="compositionally biased region" description="Polar residues" evidence="1">
    <location>
        <begin position="346"/>
        <end position="369"/>
    </location>
</feature>
<feature type="compositionally biased region" description="Basic and acidic residues" evidence="1">
    <location>
        <begin position="738"/>
        <end position="747"/>
    </location>
</feature>
<dbReference type="SMART" id="SM00160">
    <property type="entry name" value="RanBD"/>
    <property type="match status" value="1"/>
</dbReference>
<feature type="region of interest" description="Disordered" evidence="1">
    <location>
        <begin position="654"/>
        <end position="915"/>
    </location>
</feature>
<feature type="compositionally biased region" description="Polar residues" evidence="1">
    <location>
        <begin position="318"/>
        <end position="331"/>
    </location>
</feature>
<feature type="compositionally biased region" description="Polar residues" evidence="1">
    <location>
        <begin position="704"/>
        <end position="715"/>
    </location>
</feature>
<feature type="compositionally biased region" description="Basic residues" evidence="1">
    <location>
        <begin position="15"/>
        <end position="25"/>
    </location>
</feature>
<dbReference type="PANTHER" id="PTHR38697">
    <property type="entry name" value="NUCLEAR PORE COMPLEX PROTEIN SIMILAR TO S. CEREVISIAE NUP2 (EUROFUNG)"/>
    <property type="match status" value="1"/>
</dbReference>
<evidence type="ECO:0000313" key="4">
    <source>
        <dbReference type="Proteomes" id="UP000566819"/>
    </source>
</evidence>
<reference evidence="3 4" key="1">
    <citation type="submission" date="2020-03" db="EMBL/GenBank/DDBJ databases">
        <title>Draft Genome Sequence of Cudoniella acicularis.</title>
        <authorList>
            <person name="Buettner E."/>
            <person name="Kellner H."/>
        </authorList>
    </citation>
    <scope>NUCLEOTIDE SEQUENCE [LARGE SCALE GENOMIC DNA]</scope>
    <source>
        <strain evidence="3 4">DSM 108380</strain>
    </source>
</reference>
<sequence length="1436" mass="150412">MEGPPRANAAQLAARKIKEKPKRTRTTTSRPDLSSAPQWPNSQPQAMNGAGSGGLFGGSVPTGSFSFTPSGGPSFPPSTFGGGNNNNIFGGPSTEVSDQESDRPVSDRPAKKQFGVSSSTGNQQNGSLFSTSNIFGNGQSTNIFGSGNPQQGGSNIFSGFGGTSQALSGASISFPPPTPQSQPSSNLFSFPPTTSASPSFGSTPASNDTGTSLFTFSQQTPSQPAAQNSPFKFTSQSTEPKPANSPFVFGQAASQSSSSGTSFNSVEAPTHNVFGKPRETQPPNMFGTNPQQSAQTNIFGSTTTPAQPSNLFGDLKPTVSQPASIFSSREQSPAKEISNIFGGQIQQPAQNPVNIFGNLNQPSAPSQISEELRLEAPSKAPEPPKSPAPANRTLFGSPKPTPPLSNPFGNTNSTTAQNNNEPLKNLNQPLDQSSPQKSNGAGLFPSGGSGLSNGNTSSVLTNGATSSSLDSESHSSAPETGPAPAAVPMKPDLTRSPLWDQPPYATSVPHTAPIASLMQKLDDDSGESIARPPDAPKSPEQMPTFLEEISNNTFIPLDGNKEDYPKLFPGMLWASQIPIARMKPQVPPEFNAAQTIEYYTAYRMRELNNALARYFKRIQVTDNVIPAINFYQSRRAEILGRGGAELKEEYAKLKRKAAESEDQENEHPSKRMKQDEPSFSSQQSIGPTDGAQEDSSEPEKPSQPYLNGNANTMLNSAAGNPQPANPQPAPAPSKGKRRGEDLTKDDYEASMSSSPLKRAKLQKTNGSSSGSATSNLFKQALDSPAKPSPSRRSPEKPLASPKKAADDMPRFNPFGNLPVPASSAGSQSTAPTSSNLFGSSLSTKATQPSSSPSKHISAPLFALSGPSEQKATGVKPPTFGSVPSNFMSQFAQKANENEDKLLKKAMDEDYDSDDDKEEWIANWRKKRAAEKKEIEALAKSKRTTFVPGEGFAFGKANETPTSDTSEKEAQKSQLSTASKPLFGQATPSQSSGNSVFSTLNGSRTSTPGPFSSGAASVLDSHTPGKPVSFGGNIFAHLSDADSGGDNGKGNDADDESADEDTESDAENKDPSYKPGEESKSGPGTPAEETGPGIASAKKATTPFTFGSSKSVFGGGSNSGTSSPGTSIFDRLQRDSNGKPQREISSEEKENTQPNTTNIFGEVKNPFASLNKSSANPADQTWKPDSPIKFGSTTPSNDAKNSAPAVNVQAATPTKSSSPFGNLFGNATDSKPALSNGSGSSTPFTNLFGSAGAAKPATTAGVGFNFGTTSTSSSLFPSAAVSATTSRATTPGATTDGDSGVEGDPDAERHEQIDLTAGGPGEEDEEVLHEVRAKALKFNTKGDGQQGTWDTKGVGPLRVLKHKDTKASRILLRADPSGTIVLNKALLAQVKYEPTVKTIKLLTAADNGKGLETWILQVKTPELAEGLAKVLESNKPS</sequence>
<feature type="compositionally biased region" description="Polar residues" evidence="1">
    <location>
        <begin position="823"/>
        <end position="854"/>
    </location>
</feature>
<feature type="compositionally biased region" description="Low complexity" evidence="1">
    <location>
        <begin position="452"/>
        <end position="476"/>
    </location>
</feature>
<name>A0A8H4W8V3_9HELO</name>
<protein>
    <recommendedName>
        <fullName evidence="2">RanBD1 domain-containing protein</fullName>
    </recommendedName>
</protein>
<dbReference type="InterPro" id="IPR011993">
    <property type="entry name" value="PH-like_dom_sf"/>
</dbReference>
<dbReference type="CDD" id="cd13170">
    <property type="entry name" value="RanBD_NUP50"/>
    <property type="match status" value="1"/>
</dbReference>
<feature type="compositionally biased region" description="Polar residues" evidence="1">
    <location>
        <begin position="115"/>
        <end position="170"/>
    </location>
</feature>
<feature type="region of interest" description="Disordered" evidence="1">
    <location>
        <begin position="1"/>
        <end position="334"/>
    </location>
</feature>
<feature type="compositionally biased region" description="Low complexity" evidence="1">
    <location>
        <begin position="1260"/>
        <end position="1294"/>
    </location>
</feature>
<feature type="compositionally biased region" description="Acidic residues" evidence="1">
    <location>
        <begin position="1052"/>
        <end position="1064"/>
    </location>
</feature>
<feature type="compositionally biased region" description="Polar residues" evidence="1">
    <location>
        <begin position="1190"/>
        <end position="1199"/>
    </location>
</feature>
<dbReference type="PANTHER" id="PTHR38697:SF1">
    <property type="entry name" value="NUCLEAR PORE COMPLEX PROTEIN SIMILAR TO S. CEREVISIAE NUP2 (EUROFUNG)"/>
    <property type="match status" value="1"/>
</dbReference>
<accession>A0A8H4W8V3</accession>
<dbReference type="EMBL" id="JAAMPI010000016">
    <property type="protein sequence ID" value="KAF4637631.1"/>
    <property type="molecule type" value="Genomic_DNA"/>
</dbReference>
<feature type="compositionally biased region" description="Basic and acidic residues" evidence="1">
    <location>
        <begin position="1130"/>
        <end position="1150"/>
    </location>
</feature>
<dbReference type="Pfam" id="PF00638">
    <property type="entry name" value="Ran_BP1"/>
    <property type="match status" value="1"/>
</dbReference>
<feature type="compositionally biased region" description="Low complexity" evidence="1">
    <location>
        <begin position="249"/>
        <end position="265"/>
    </location>
</feature>
<feature type="compositionally biased region" description="Polar residues" evidence="1">
    <location>
        <begin position="1208"/>
        <end position="1247"/>
    </location>
</feature>
<proteinExistence type="predicted"/>
<feature type="compositionally biased region" description="Polar residues" evidence="1">
    <location>
        <begin position="407"/>
        <end position="438"/>
    </location>
</feature>
<feature type="compositionally biased region" description="Polar residues" evidence="1">
    <location>
        <begin position="31"/>
        <end position="46"/>
    </location>
</feature>
<dbReference type="SUPFAM" id="SSF50729">
    <property type="entry name" value="PH domain-like"/>
    <property type="match status" value="1"/>
</dbReference>
<organism evidence="3 4">
    <name type="scientific">Cudoniella acicularis</name>
    <dbReference type="NCBI Taxonomy" id="354080"/>
    <lineage>
        <taxon>Eukaryota</taxon>
        <taxon>Fungi</taxon>
        <taxon>Dikarya</taxon>
        <taxon>Ascomycota</taxon>
        <taxon>Pezizomycotina</taxon>
        <taxon>Leotiomycetes</taxon>
        <taxon>Helotiales</taxon>
        <taxon>Tricladiaceae</taxon>
        <taxon>Cudoniella</taxon>
    </lineage>
</organism>
<feature type="region of interest" description="Disordered" evidence="1">
    <location>
        <begin position="947"/>
        <end position="1305"/>
    </location>
</feature>
<feature type="compositionally biased region" description="Basic and acidic residues" evidence="1">
    <location>
        <begin position="100"/>
        <end position="110"/>
    </location>
</feature>
<feature type="compositionally biased region" description="Basic and acidic residues" evidence="1">
    <location>
        <begin position="1065"/>
        <end position="1079"/>
    </location>
</feature>
<feature type="compositionally biased region" description="Polar residues" evidence="1">
    <location>
        <begin position="677"/>
        <end position="686"/>
    </location>
</feature>
<feature type="compositionally biased region" description="Low complexity" evidence="1">
    <location>
        <begin position="181"/>
        <end position="206"/>
    </location>
</feature>
<keyword evidence="4" id="KW-1185">Reference proteome</keyword>
<feature type="compositionally biased region" description="Polar residues" evidence="1">
    <location>
        <begin position="1167"/>
        <end position="1178"/>
    </location>
</feature>
<evidence type="ECO:0000313" key="3">
    <source>
        <dbReference type="EMBL" id="KAF4637631.1"/>
    </source>
</evidence>